<feature type="region of interest" description="Disordered" evidence="1">
    <location>
        <begin position="198"/>
        <end position="226"/>
    </location>
</feature>
<dbReference type="Proteomes" id="UP001629113">
    <property type="component" value="Unassembled WGS sequence"/>
</dbReference>
<comment type="caution">
    <text evidence="2">The sequence shown here is derived from an EMBL/GenBank/DDBJ whole genome shotgun (WGS) entry which is preliminary data.</text>
</comment>
<organism evidence="2 3">
    <name type="scientific">Phlyctema vagabunda</name>
    <dbReference type="NCBI Taxonomy" id="108571"/>
    <lineage>
        <taxon>Eukaryota</taxon>
        <taxon>Fungi</taxon>
        <taxon>Dikarya</taxon>
        <taxon>Ascomycota</taxon>
        <taxon>Pezizomycotina</taxon>
        <taxon>Leotiomycetes</taxon>
        <taxon>Helotiales</taxon>
        <taxon>Dermateaceae</taxon>
        <taxon>Phlyctema</taxon>
    </lineage>
</organism>
<gene>
    <name evidence="2" type="ORF">PVAG01_01893</name>
</gene>
<evidence type="ECO:0000256" key="1">
    <source>
        <dbReference type="SAM" id="MobiDB-lite"/>
    </source>
</evidence>
<keyword evidence="3" id="KW-1185">Reference proteome</keyword>
<name>A0ABR4PYC0_9HELO</name>
<reference evidence="2 3" key="1">
    <citation type="submission" date="2024-06" db="EMBL/GenBank/DDBJ databases">
        <title>Complete genome of Phlyctema vagabunda strain 19-DSS-EL-015.</title>
        <authorList>
            <person name="Fiorenzani C."/>
        </authorList>
    </citation>
    <scope>NUCLEOTIDE SEQUENCE [LARGE SCALE GENOMIC DNA]</scope>
    <source>
        <strain evidence="2 3">19-DSS-EL-015</strain>
    </source>
</reference>
<evidence type="ECO:0000313" key="3">
    <source>
        <dbReference type="Proteomes" id="UP001629113"/>
    </source>
</evidence>
<proteinExistence type="predicted"/>
<protein>
    <submittedName>
        <fullName evidence="2">Uncharacterized protein</fullName>
    </submittedName>
</protein>
<dbReference type="EMBL" id="JBFCZG010000001">
    <property type="protein sequence ID" value="KAL3428384.1"/>
    <property type="molecule type" value="Genomic_DNA"/>
</dbReference>
<accession>A0ABR4PYC0</accession>
<evidence type="ECO:0000313" key="2">
    <source>
        <dbReference type="EMBL" id="KAL3428384.1"/>
    </source>
</evidence>
<sequence>MIVRVWRPILGVLKDEVFWKQSTRCPARYFATRADMYNRSSISRKSKKRTLPEVPPGMLKSDVEEIDRLSWTVRKAANKVWKWSIHPVDKHLKPVFVQADLEKWARLYHKLDEPTLQLCWSLVESPQMPLDSQTQSALTFLKANDEYVVATLEGHIAQLKGVYEKSQQRLEAVRQVLESDRKPKAARDSEQLGTEVMKNEEAGGAQLPQTTHQGLGERKKSKRPVQAFRNRRQDMDIKMMLSVLYSINAPSREQGNKITRWARTMLPQTQSTGVSLDTQYLMLQSLQSARFTLRSMAKPVNEAIRDVERDMLSLEERMKEAIKKGALSGESLVEIEGLLPSDEMADLKAMAPPDPDVEEMIKLIDPDTQPGQPEETSSQ</sequence>